<dbReference type="Proteomes" id="UP001652661">
    <property type="component" value="Chromosome 3R"/>
</dbReference>
<dbReference type="OMA" id="WIALENC"/>
<evidence type="ECO:0000313" key="2">
    <source>
        <dbReference type="RefSeq" id="XP_017020661.1"/>
    </source>
</evidence>
<dbReference type="GO" id="GO:0007288">
    <property type="term" value="P:sperm axoneme assembly"/>
    <property type="evidence" value="ECO:0007669"/>
    <property type="project" value="TreeGrafter"/>
</dbReference>
<proteinExistence type="predicted"/>
<dbReference type="InterPro" id="IPR019734">
    <property type="entry name" value="TPR_rpt"/>
</dbReference>
<evidence type="ECO:0000313" key="1">
    <source>
        <dbReference type="Proteomes" id="UP001652661"/>
    </source>
</evidence>
<dbReference type="AlphaFoldDB" id="A0A6P4ICT8"/>
<dbReference type="PANTHER" id="PTHR46540:SF1">
    <property type="entry name" value="TETRATRICOPEPTIDE REPEAT PROTEIN 12"/>
    <property type="match status" value="1"/>
</dbReference>
<dbReference type="InterPro" id="IPR011990">
    <property type="entry name" value="TPR-like_helical_dom_sf"/>
</dbReference>
<dbReference type="Gene3D" id="1.25.40.10">
    <property type="entry name" value="Tetratricopeptide repeat domain"/>
    <property type="match status" value="1"/>
</dbReference>
<dbReference type="GO" id="GO:0070286">
    <property type="term" value="P:axonemal dynein complex assembly"/>
    <property type="evidence" value="ECO:0007669"/>
    <property type="project" value="TreeGrafter"/>
</dbReference>
<gene>
    <name evidence="2" type="primary">LOC108073504</name>
</gene>
<dbReference type="SMART" id="SM00028">
    <property type="entry name" value="TPR"/>
    <property type="match status" value="3"/>
</dbReference>
<protein>
    <submittedName>
        <fullName evidence="2">Tetratricopeptide repeat protein 12</fullName>
    </submittedName>
</protein>
<name>A0A6P4ICT8_DROKI</name>
<keyword evidence="1" id="KW-1185">Reference proteome</keyword>
<dbReference type="GO" id="GO:0005737">
    <property type="term" value="C:cytoplasm"/>
    <property type="evidence" value="ECO:0007669"/>
    <property type="project" value="TreeGrafter"/>
</dbReference>
<dbReference type="RefSeq" id="XP_017020661.1">
    <property type="nucleotide sequence ID" value="XM_017165172.3"/>
</dbReference>
<reference evidence="2" key="1">
    <citation type="submission" date="2025-08" db="UniProtKB">
        <authorList>
            <consortium name="RefSeq"/>
        </authorList>
    </citation>
    <scope>IDENTIFICATION</scope>
    <source>
        <strain evidence="2">14028-0561.14</strain>
        <tissue evidence="2">Whole fly</tissue>
    </source>
</reference>
<dbReference type="GO" id="GO:0005813">
    <property type="term" value="C:centrosome"/>
    <property type="evidence" value="ECO:0007669"/>
    <property type="project" value="TreeGrafter"/>
</dbReference>
<dbReference type="PANTHER" id="PTHR46540">
    <property type="entry name" value="TETRATRICOPEPTIDE REPEAT PROTEIN 12"/>
    <property type="match status" value="1"/>
</dbReference>
<accession>A0A6P4ICT8</accession>
<dbReference type="OrthoDB" id="2017782at2759"/>
<organism evidence="1 2">
    <name type="scientific">Drosophila kikkawai</name>
    <name type="common">Fruit fly</name>
    <dbReference type="NCBI Taxonomy" id="30033"/>
    <lineage>
        <taxon>Eukaryota</taxon>
        <taxon>Metazoa</taxon>
        <taxon>Ecdysozoa</taxon>
        <taxon>Arthropoda</taxon>
        <taxon>Hexapoda</taxon>
        <taxon>Insecta</taxon>
        <taxon>Pterygota</taxon>
        <taxon>Neoptera</taxon>
        <taxon>Endopterygota</taxon>
        <taxon>Diptera</taxon>
        <taxon>Brachycera</taxon>
        <taxon>Muscomorpha</taxon>
        <taxon>Ephydroidea</taxon>
        <taxon>Drosophilidae</taxon>
        <taxon>Drosophila</taxon>
        <taxon>Sophophora</taxon>
    </lineage>
</organism>
<sequence>MAAEEDQSIAKLKATMANCNLDTKNADDFAEFEATLAKIDDILNNGASHDDEPEADDGKVKEKIDFDTIDVDKVRVKVRENRTVINRKSIQEDQDKQAKTMDQQTFMEQVERDANERAEARAKNEYDAELQRSQGNEAFRNQKYEKAILHYGKAIEKIKDSAITYNNRALCYIKLRNYKRALQDCQHILEKLHETNLRAWLYRATVYKRLNDTENFEESVAKAREHNPKQLAYIDKYIKQMEAEE</sequence>
<dbReference type="SUPFAM" id="SSF48452">
    <property type="entry name" value="TPR-like"/>
    <property type="match status" value="1"/>
</dbReference>
<dbReference type="GeneID" id="108073504"/>
<dbReference type="InterPro" id="IPR043195">
    <property type="entry name" value="TTC12"/>
</dbReference>